<dbReference type="Proteomes" id="UP000198420">
    <property type="component" value="Unassembled WGS sequence"/>
</dbReference>
<evidence type="ECO:0000313" key="1">
    <source>
        <dbReference type="EMBL" id="SNR56524.1"/>
    </source>
</evidence>
<organism evidence="1 2">
    <name type="scientific">Actinomadura mexicana</name>
    <dbReference type="NCBI Taxonomy" id="134959"/>
    <lineage>
        <taxon>Bacteria</taxon>
        <taxon>Bacillati</taxon>
        <taxon>Actinomycetota</taxon>
        <taxon>Actinomycetes</taxon>
        <taxon>Streptosporangiales</taxon>
        <taxon>Thermomonosporaceae</taxon>
        <taxon>Actinomadura</taxon>
    </lineage>
</organism>
<proteinExistence type="predicted"/>
<gene>
    <name evidence="1" type="ORF">SAMN06265355_104192</name>
</gene>
<sequence>MHGYPMRKLLMGGLDRAFRAGTAASPGARMPLSVYETARLVRLAPWV</sequence>
<reference evidence="2" key="1">
    <citation type="submission" date="2017-06" db="EMBL/GenBank/DDBJ databases">
        <authorList>
            <person name="Varghese N."/>
            <person name="Submissions S."/>
        </authorList>
    </citation>
    <scope>NUCLEOTIDE SEQUENCE [LARGE SCALE GENOMIC DNA]</scope>
    <source>
        <strain evidence="2">DSM 44485</strain>
    </source>
</reference>
<dbReference type="AlphaFoldDB" id="A0A238XDV9"/>
<keyword evidence="2" id="KW-1185">Reference proteome</keyword>
<protein>
    <submittedName>
        <fullName evidence="1">Uncharacterized protein</fullName>
    </submittedName>
</protein>
<evidence type="ECO:0000313" key="2">
    <source>
        <dbReference type="Proteomes" id="UP000198420"/>
    </source>
</evidence>
<accession>A0A238XDV9</accession>
<dbReference type="EMBL" id="FZNP01000004">
    <property type="protein sequence ID" value="SNR56524.1"/>
    <property type="molecule type" value="Genomic_DNA"/>
</dbReference>
<name>A0A238XDV9_9ACTN</name>